<keyword evidence="2" id="KW-1185">Reference proteome</keyword>
<dbReference type="AlphaFoldDB" id="A0AAV7NNT8"/>
<proteinExistence type="predicted"/>
<gene>
    <name evidence="1" type="ORF">NDU88_004559</name>
</gene>
<dbReference type="EMBL" id="JANPWB010000012">
    <property type="protein sequence ID" value="KAJ1116344.1"/>
    <property type="molecule type" value="Genomic_DNA"/>
</dbReference>
<evidence type="ECO:0000313" key="1">
    <source>
        <dbReference type="EMBL" id="KAJ1116344.1"/>
    </source>
</evidence>
<name>A0AAV7NNT8_PLEWA</name>
<sequence>MGFLEAISSSTRYSFSQSSSPLEAPSRLPDFPSPTKQLVFFFCPPTHQPLRKDCAQCPLASTLDSWRHSSSGWGLQAAGAFHSSTELPKECIAEKFKRIEGEKWRVGEESDKLLQRLKKFVIEGWPGKRAMPRK</sequence>
<organism evidence="1 2">
    <name type="scientific">Pleurodeles waltl</name>
    <name type="common">Iberian ribbed newt</name>
    <dbReference type="NCBI Taxonomy" id="8319"/>
    <lineage>
        <taxon>Eukaryota</taxon>
        <taxon>Metazoa</taxon>
        <taxon>Chordata</taxon>
        <taxon>Craniata</taxon>
        <taxon>Vertebrata</taxon>
        <taxon>Euteleostomi</taxon>
        <taxon>Amphibia</taxon>
        <taxon>Batrachia</taxon>
        <taxon>Caudata</taxon>
        <taxon>Salamandroidea</taxon>
        <taxon>Salamandridae</taxon>
        <taxon>Pleurodelinae</taxon>
        <taxon>Pleurodeles</taxon>
    </lineage>
</organism>
<protein>
    <submittedName>
        <fullName evidence="1">Uncharacterized protein</fullName>
    </submittedName>
</protein>
<reference evidence="1" key="1">
    <citation type="journal article" date="2022" name="bioRxiv">
        <title>Sequencing and chromosome-scale assembly of the giantPleurodeles waltlgenome.</title>
        <authorList>
            <person name="Brown T."/>
            <person name="Elewa A."/>
            <person name="Iarovenko S."/>
            <person name="Subramanian E."/>
            <person name="Araus A.J."/>
            <person name="Petzold A."/>
            <person name="Susuki M."/>
            <person name="Suzuki K.-i.T."/>
            <person name="Hayashi T."/>
            <person name="Toyoda A."/>
            <person name="Oliveira C."/>
            <person name="Osipova E."/>
            <person name="Leigh N.D."/>
            <person name="Simon A."/>
            <person name="Yun M.H."/>
        </authorList>
    </citation>
    <scope>NUCLEOTIDE SEQUENCE</scope>
    <source>
        <strain evidence="1">20211129_DDA</strain>
        <tissue evidence="1">Liver</tissue>
    </source>
</reference>
<comment type="caution">
    <text evidence="1">The sequence shown here is derived from an EMBL/GenBank/DDBJ whole genome shotgun (WGS) entry which is preliminary data.</text>
</comment>
<evidence type="ECO:0000313" key="2">
    <source>
        <dbReference type="Proteomes" id="UP001066276"/>
    </source>
</evidence>
<accession>A0AAV7NNT8</accession>
<dbReference type="Proteomes" id="UP001066276">
    <property type="component" value="Chromosome 8"/>
</dbReference>